<dbReference type="Proteomes" id="UP000546213">
    <property type="component" value="Unassembled WGS sequence"/>
</dbReference>
<keyword evidence="3" id="KW-1185">Reference proteome</keyword>
<dbReference type="AlphaFoldDB" id="A0A8H5NW26"/>
<dbReference type="OrthoDB" id="5098910at2759"/>
<evidence type="ECO:0000313" key="2">
    <source>
        <dbReference type="EMBL" id="KAF5581466.1"/>
    </source>
</evidence>
<evidence type="ECO:0000313" key="3">
    <source>
        <dbReference type="Proteomes" id="UP000546213"/>
    </source>
</evidence>
<feature type="region of interest" description="Disordered" evidence="1">
    <location>
        <begin position="1"/>
        <end position="25"/>
    </location>
</feature>
<proteinExistence type="predicted"/>
<feature type="compositionally biased region" description="Basic and acidic residues" evidence="1">
    <location>
        <begin position="47"/>
        <end position="85"/>
    </location>
</feature>
<name>A0A8H5NW26_9HYPO</name>
<organism evidence="2 3">
    <name type="scientific">Fusarium pseudocircinatum</name>
    <dbReference type="NCBI Taxonomy" id="56676"/>
    <lineage>
        <taxon>Eukaryota</taxon>
        <taxon>Fungi</taxon>
        <taxon>Dikarya</taxon>
        <taxon>Ascomycota</taxon>
        <taxon>Pezizomycotina</taxon>
        <taxon>Sordariomycetes</taxon>
        <taxon>Hypocreomycetidae</taxon>
        <taxon>Hypocreales</taxon>
        <taxon>Nectriaceae</taxon>
        <taxon>Fusarium</taxon>
        <taxon>Fusarium fujikuroi species complex</taxon>
    </lineage>
</organism>
<accession>A0A8H5NW26</accession>
<gene>
    <name evidence="2" type="ORF">FPCIR_10118</name>
</gene>
<feature type="region of interest" description="Disordered" evidence="1">
    <location>
        <begin position="45"/>
        <end position="95"/>
    </location>
</feature>
<evidence type="ECO:0000256" key="1">
    <source>
        <dbReference type="SAM" id="MobiDB-lite"/>
    </source>
</evidence>
<dbReference type="EMBL" id="JAAOAS010000289">
    <property type="protein sequence ID" value="KAF5581466.1"/>
    <property type="molecule type" value="Genomic_DNA"/>
</dbReference>
<sequence>MADNNKKPEKKETMSEQTREDLRRMTVGLTDQTTIETLSGAGMMAKNKREQSHFHRDKTVARVEAAEKKEGEAEEDKYRDKDTVGGDKAQNKKQT</sequence>
<protein>
    <submittedName>
        <fullName evidence="2">Uncharacterized protein</fullName>
    </submittedName>
</protein>
<comment type="caution">
    <text evidence="2">The sequence shown here is derived from an EMBL/GenBank/DDBJ whole genome shotgun (WGS) entry which is preliminary data.</text>
</comment>
<reference evidence="2 3" key="1">
    <citation type="submission" date="2020-05" db="EMBL/GenBank/DDBJ databases">
        <title>Identification and distribution of gene clusters putatively required for synthesis of sphingolipid metabolism inhibitors in phylogenetically diverse species of the filamentous fungus Fusarium.</title>
        <authorList>
            <person name="Kim H.-S."/>
            <person name="Busman M."/>
            <person name="Brown D.W."/>
            <person name="Divon H."/>
            <person name="Uhlig S."/>
            <person name="Proctor R.H."/>
        </authorList>
    </citation>
    <scope>NUCLEOTIDE SEQUENCE [LARGE SCALE GENOMIC DNA]</scope>
    <source>
        <strain evidence="2 3">NRRL 36939</strain>
    </source>
</reference>
<feature type="compositionally biased region" description="Basic and acidic residues" evidence="1">
    <location>
        <begin position="1"/>
        <end position="24"/>
    </location>
</feature>